<organism evidence="1 2">
    <name type="scientific">Candidatus Methanomarinus sp</name>
    <dbReference type="NCBI Taxonomy" id="3386244"/>
    <lineage>
        <taxon>Archaea</taxon>
        <taxon>Methanobacteriati</taxon>
        <taxon>Methanobacteriota</taxon>
        <taxon>Stenosarchaea group</taxon>
        <taxon>Methanomicrobia</taxon>
        <taxon>Methanosarcinales</taxon>
        <taxon>ANME-2 cluster</taxon>
        <taxon>Candidatus Methanocomedenaceae</taxon>
        <taxon>Candidatus Methanomarinus</taxon>
    </lineage>
</organism>
<protein>
    <submittedName>
        <fullName evidence="1">Uncharacterized protein</fullName>
    </submittedName>
</protein>
<evidence type="ECO:0000313" key="1">
    <source>
        <dbReference type="EMBL" id="TKY91385.1"/>
    </source>
</evidence>
<accession>A0AC61SA00</accession>
<evidence type="ECO:0000313" key="2">
    <source>
        <dbReference type="Proteomes" id="UP000315423"/>
    </source>
</evidence>
<name>A0AC61SA00_9EURY</name>
<comment type="caution">
    <text evidence="1">The sequence shown here is derived from an EMBL/GenBank/DDBJ whole genome shotgun (WGS) entry which is preliminary data.</text>
</comment>
<dbReference type="EMBL" id="QYBA01000204">
    <property type="protein sequence ID" value="TKY91385.1"/>
    <property type="molecule type" value="Genomic_DNA"/>
</dbReference>
<gene>
    <name evidence="1" type="ORF">C5S46_06070</name>
</gene>
<dbReference type="Proteomes" id="UP000315423">
    <property type="component" value="Unassembled WGS sequence"/>
</dbReference>
<reference evidence="1" key="1">
    <citation type="submission" date="2018-09" db="EMBL/GenBank/DDBJ databases">
        <title>A genomic encyclopedia of anaerobic methanotrophic archaea.</title>
        <authorList>
            <person name="Skennerton C.T."/>
            <person name="Chadwick G.L."/>
            <person name="Laso-Perez R."/>
            <person name="Leu A.O."/>
            <person name="Speth D.R."/>
            <person name="Yu H."/>
            <person name="Morgan-Lang C."/>
            <person name="Hatzenpichler R."/>
            <person name="Goudeau D."/>
            <person name="Malmstrom R."/>
            <person name="Woyke T."/>
            <person name="Hallam S."/>
            <person name="Tyson G.W."/>
            <person name="Wegener G."/>
            <person name="Boetius A."/>
            <person name="Orphan V.J."/>
        </authorList>
    </citation>
    <scope>NUCLEOTIDE SEQUENCE</scope>
    <source>
        <strain evidence="1">CONS3730D10UFb2</strain>
    </source>
</reference>
<proteinExistence type="predicted"/>
<sequence length="311" mass="35512">MTYTCYQLKFKAESPVFIGSKKIGIIQQTRRYIPGKTMWGAITAKVTRGLIDAGVKYSPALYRDIGKCIENCVKTTYFYPTTNNKGILIPMFTKDYLRYGQMSENEFESTFIKSFVSTSTKGDRGAAKDESLHETEYIINWIKFNGLFEQVYWTGYVFIKSCENSKYSLNNHANFEKIEVECGKYSIKLIDTLKQLFIGGDNRYGFGRLTLISQDVSKDVFGFKIKLDSLKLNINANKPIFSHLKMNDNNKETYIGDIEPLVSRVYGKKGFGRCIAPSGIAFMPGTCFKKEILDIKIKSFGILEKYDSEYS</sequence>